<dbReference type="STRING" id="80852.AWOD_I_0950"/>
<evidence type="ECO:0000259" key="1">
    <source>
        <dbReference type="PROSITE" id="PS51186"/>
    </source>
</evidence>
<keyword evidence="2" id="KW-0808">Transferase</keyword>
<dbReference type="GO" id="GO:0004343">
    <property type="term" value="F:glucosamine 6-phosphate N-acetyltransferase activity"/>
    <property type="evidence" value="ECO:0007669"/>
    <property type="project" value="TreeGrafter"/>
</dbReference>
<dbReference type="InterPro" id="IPR039143">
    <property type="entry name" value="GNPNAT1-like"/>
</dbReference>
<organism evidence="2 3">
    <name type="scientific">Aliivibrio wodanis</name>
    <dbReference type="NCBI Taxonomy" id="80852"/>
    <lineage>
        <taxon>Bacteria</taxon>
        <taxon>Pseudomonadati</taxon>
        <taxon>Pseudomonadota</taxon>
        <taxon>Gammaproteobacteria</taxon>
        <taxon>Vibrionales</taxon>
        <taxon>Vibrionaceae</taxon>
        <taxon>Aliivibrio</taxon>
    </lineage>
</organism>
<dbReference type="Gene3D" id="3.40.630.30">
    <property type="match status" value="1"/>
</dbReference>
<evidence type="ECO:0000313" key="3">
    <source>
        <dbReference type="Proteomes" id="UP000032427"/>
    </source>
</evidence>
<dbReference type="KEGG" id="awd:AWOD_I_0950"/>
<dbReference type="PANTHER" id="PTHR13355:SF11">
    <property type="entry name" value="GLUCOSAMINE 6-PHOSPHATE N-ACETYLTRANSFERASE"/>
    <property type="match status" value="1"/>
</dbReference>
<evidence type="ECO:0000313" key="2">
    <source>
        <dbReference type="EMBL" id="CED71043.1"/>
    </source>
</evidence>
<dbReference type="EMBL" id="LN554846">
    <property type="protein sequence ID" value="CED71043.1"/>
    <property type="molecule type" value="Genomic_DNA"/>
</dbReference>
<protein>
    <submittedName>
        <fullName evidence="2">Acetyltransferase, (GNAT) family</fullName>
    </submittedName>
</protein>
<proteinExistence type="predicted"/>
<dbReference type="AlphaFoldDB" id="A0A090INZ5"/>
<dbReference type="OrthoDB" id="9796171at2"/>
<gene>
    <name evidence="2" type="ORF">AWOD_I_0950</name>
</gene>
<dbReference type="PROSITE" id="PS51186">
    <property type="entry name" value="GNAT"/>
    <property type="match status" value="1"/>
</dbReference>
<dbReference type="PATRIC" id="fig|80852.17.peg.963"/>
<dbReference type="CDD" id="cd04301">
    <property type="entry name" value="NAT_SF"/>
    <property type="match status" value="1"/>
</dbReference>
<feature type="domain" description="N-acetyltransferase" evidence="1">
    <location>
        <begin position="4"/>
        <end position="140"/>
    </location>
</feature>
<reference evidence="3" key="1">
    <citation type="submission" date="2014-09" db="EMBL/GenBank/DDBJ databases">
        <authorList>
            <person name="Hjerde E."/>
        </authorList>
    </citation>
    <scope>NUCLEOTIDE SEQUENCE [LARGE SCALE GENOMIC DNA]</scope>
    <source>
        <strain evidence="3">06/09/139</strain>
    </source>
</reference>
<dbReference type="SUPFAM" id="SSF55729">
    <property type="entry name" value="Acyl-CoA N-acyltransferases (Nat)"/>
    <property type="match status" value="1"/>
</dbReference>
<dbReference type="Pfam" id="PF13673">
    <property type="entry name" value="Acetyltransf_10"/>
    <property type="match status" value="1"/>
</dbReference>
<accession>A0A090INZ5</accession>
<dbReference type="InterPro" id="IPR016181">
    <property type="entry name" value="Acyl_CoA_acyltransferase"/>
</dbReference>
<dbReference type="Proteomes" id="UP000032427">
    <property type="component" value="Chromosome 1"/>
</dbReference>
<keyword evidence="3" id="KW-1185">Reference proteome</keyword>
<dbReference type="InterPro" id="IPR000182">
    <property type="entry name" value="GNAT_dom"/>
</dbReference>
<dbReference type="GeneID" id="28540518"/>
<name>A0A090INZ5_9GAMM</name>
<sequence>MFEVKNTAYKEQGAVDIRFIRDTVFIQEQSIDPDIEFDGLDESAVHAIVYSNAQPVGTGRILDDGHIGRIAIFKAFRGQGLGSKIVLSLIDEATNKGYPRVYLGSQKHAIDFYTKLGFEPFGDEFMEAGIPHLSMEKLFNK</sequence>
<dbReference type="HOGENOM" id="CLU_056607_6_2_6"/>
<dbReference type="PANTHER" id="PTHR13355">
    <property type="entry name" value="GLUCOSAMINE 6-PHOSPHATE N-ACETYLTRANSFERASE"/>
    <property type="match status" value="1"/>
</dbReference>